<feature type="region of interest" description="Disordered" evidence="1">
    <location>
        <begin position="1"/>
        <end position="27"/>
    </location>
</feature>
<proteinExistence type="predicted"/>
<keyword evidence="3" id="KW-1185">Reference proteome</keyword>
<name>A0ABZ0D149_9BURK</name>
<evidence type="ECO:0000313" key="2">
    <source>
        <dbReference type="EMBL" id="WOB10938.1"/>
    </source>
</evidence>
<dbReference type="Pfam" id="PF12487">
    <property type="entry name" value="DUF3703"/>
    <property type="match status" value="1"/>
</dbReference>
<protein>
    <submittedName>
        <fullName evidence="2">DUF3703 domain-containing protein</fullName>
    </submittedName>
</protein>
<dbReference type="InterPro" id="IPR022172">
    <property type="entry name" value="DUF3703"/>
</dbReference>
<evidence type="ECO:0000313" key="3">
    <source>
        <dbReference type="Proteomes" id="UP001303946"/>
    </source>
</evidence>
<reference evidence="2 3" key="1">
    <citation type="submission" date="2023-10" db="EMBL/GenBank/DDBJ databases">
        <title>Bacteria for the degradation of biodegradable plastic PBAT(Polybutylene adipate terephthalate).</title>
        <authorList>
            <person name="Weon H.-Y."/>
            <person name="Yeon J."/>
        </authorList>
    </citation>
    <scope>NUCLEOTIDE SEQUENCE [LARGE SCALE GENOMIC DNA]</scope>
    <source>
        <strain evidence="2 3">SBD 7-3</strain>
    </source>
</reference>
<sequence>MGFSERIRPSVTQELQAAEAADAAGRPEESFRRLERAHVLGQASTVEHVRAHLHMLVWAVRHRRVKEVCGQVMRIVGAATKTGCWIPVGNTGGANVSPFKPMPIPDDLARLIAAARATRDSGLR</sequence>
<accession>A0ABZ0D149</accession>
<dbReference type="EMBL" id="CP136336">
    <property type="protein sequence ID" value="WOB10938.1"/>
    <property type="molecule type" value="Genomic_DNA"/>
</dbReference>
<evidence type="ECO:0000256" key="1">
    <source>
        <dbReference type="SAM" id="MobiDB-lite"/>
    </source>
</evidence>
<gene>
    <name evidence="2" type="ORF">RXV79_12990</name>
</gene>
<dbReference type="RefSeq" id="WP_316703893.1">
    <property type="nucleotide sequence ID" value="NZ_CP136336.1"/>
</dbReference>
<dbReference type="Proteomes" id="UP001303946">
    <property type="component" value="Chromosome"/>
</dbReference>
<organism evidence="2 3">
    <name type="scientific">Piscinibacter gummiphilus</name>
    <dbReference type="NCBI Taxonomy" id="946333"/>
    <lineage>
        <taxon>Bacteria</taxon>
        <taxon>Pseudomonadati</taxon>
        <taxon>Pseudomonadota</taxon>
        <taxon>Betaproteobacteria</taxon>
        <taxon>Burkholderiales</taxon>
        <taxon>Sphaerotilaceae</taxon>
        <taxon>Piscinibacter</taxon>
    </lineage>
</organism>